<protein>
    <submittedName>
        <fullName evidence="3">Uncharacterized protein</fullName>
    </submittedName>
</protein>
<feature type="compositionally biased region" description="Basic and acidic residues" evidence="2">
    <location>
        <begin position="899"/>
        <end position="914"/>
    </location>
</feature>
<dbReference type="RefSeq" id="WP_034874219.1">
    <property type="nucleotide sequence ID" value="NZ_JOKG01000002.1"/>
</dbReference>
<feature type="coiled-coil region" evidence="1">
    <location>
        <begin position="335"/>
        <end position="379"/>
    </location>
</feature>
<keyword evidence="1" id="KW-0175">Coiled coil</keyword>
<reference evidence="3 4" key="1">
    <citation type="submission" date="2014-06" db="EMBL/GenBank/DDBJ databases">
        <title>Whole Genome Sequences of Three Symbiotic Endozoicomonas Bacteria.</title>
        <authorList>
            <person name="Neave M.J."/>
            <person name="Apprill A."/>
            <person name="Voolstra C.R."/>
        </authorList>
    </citation>
    <scope>NUCLEOTIDE SEQUENCE [LARGE SCALE GENOMIC DNA]</scope>
    <source>
        <strain evidence="3 4">LMG 24815</strain>
    </source>
</reference>
<sequence>MGQGISAGATGFEHFYPGMDKVHSTKGNPESEKFHTIDRKGEFNTRAVTKSDSAYKKLPDNRDTQLKKVQDQTQKSVYDRRIEIIQQHGNFQKTTQQLNTNTRTGRNGTLPILDDKGLQEDIAGIKSIAKDKLAGKAIGNEKDNKVVVSEEGLKARAQKDLTIFFTGSIKEANQPQTLQTLNHFIATEAESDSITPKQHQELKSILKKQCQRITKALPKTLKSFDITRGSKADFHQAEMTKLQYLHDLQSMLGTVAPRVLKDNESDIRQEAVSAFITGKNHLEPSSKSFRETHDMLEGIESDKQELLLPILSSTTKEKKFAGIIEGVNSNISLTVSVMERQLSENETRINALQSATNLLTEHQRELGQLTRQLKGAVRNIESRESNYQMMRANAGSSKIKRFFNISYQFARRHNRKEKALYETHKTELQQTIKDKQEQIQSSKREYTYQRMELGKVRKQFSDSMEVAPNSAVDPRSVVGNSGFDAILVDLEKQGIIEESDVSSAHQIFSQLSDNAISDQAVEQMAQKYRQLVEERGYDSYQALWAISSGYSSSSRNLDSDFDQEIEFLESHANLTPARKATPKAQEVRQPAPLHMEVASRLAEASSQNVGWSQTGVIQDIERAVNKNPHLQNEIGQICDFFLDGVNGSSKAFENYPQGFNKLFVEHYYKALDIGIKALEGNASVDDAISQMADHLKQREAELDGTTDVMPIDNQARLERAARLAEINPDHVTTYSNMDIARFIEDSIELYPHLEADINQAFDNYLDYLKADQPLIEQDSDSFNSLFTNYYSALGVSIEELKNGSSSEVAQSQMMHYMDRPLPPPPPLEPASTEPQVASIPRQPTSNSSTVQMATSDTPPTQSLVKPSADALQAEINKRNARRQSSSSSTAGSAESVQEQELKQPSRRTSFEDQANRPGSPMEKMIKTAQDNAPENTNGADETGEWEDN</sequence>
<gene>
    <name evidence="3" type="ORF">GZ77_08295</name>
</gene>
<dbReference type="Proteomes" id="UP000028006">
    <property type="component" value="Unassembled WGS sequence"/>
</dbReference>
<keyword evidence="4" id="KW-1185">Reference proteome</keyword>
<evidence type="ECO:0000256" key="1">
    <source>
        <dbReference type="SAM" id="Coils"/>
    </source>
</evidence>
<evidence type="ECO:0000256" key="2">
    <source>
        <dbReference type="SAM" id="MobiDB-lite"/>
    </source>
</evidence>
<feature type="compositionally biased region" description="Polar residues" evidence="2">
    <location>
        <begin position="928"/>
        <end position="939"/>
    </location>
</feature>
<proteinExistence type="predicted"/>
<feature type="compositionally biased region" description="Polar residues" evidence="2">
    <location>
        <begin position="841"/>
        <end position="864"/>
    </location>
</feature>
<organism evidence="3 4">
    <name type="scientific">Endozoicomonas montiporae</name>
    <dbReference type="NCBI Taxonomy" id="1027273"/>
    <lineage>
        <taxon>Bacteria</taxon>
        <taxon>Pseudomonadati</taxon>
        <taxon>Pseudomonadota</taxon>
        <taxon>Gammaproteobacteria</taxon>
        <taxon>Oceanospirillales</taxon>
        <taxon>Endozoicomonadaceae</taxon>
        <taxon>Endozoicomonas</taxon>
    </lineage>
</organism>
<name>A0A081N7F3_9GAMM</name>
<feature type="compositionally biased region" description="Low complexity" evidence="2">
    <location>
        <begin position="882"/>
        <end position="895"/>
    </location>
</feature>
<comment type="caution">
    <text evidence="3">The sequence shown here is derived from an EMBL/GenBank/DDBJ whole genome shotgun (WGS) entry which is preliminary data.</text>
</comment>
<evidence type="ECO:0000313" key="3">
    <source>
        <dbReference type="EMBL" id="KEQ14376.1"/>
    </source>
</evidence>
<evidence type="ECO:0000313" key="4">
    <source>
        <dbReference type="Proteomes" id="UP000028006"/>
    </source>
</evidence>
<dbReference type="EMBL" id="JOKG01000002">
    <property type="protein sequence ID" value="KEQ14376.1"/>
    <property type="molecule type" value="Genomic_DNA"/>
</dbReference>
<feature type="region of interest" description="Disordered" evidence="2">
    <location>
        <begin position="816"/>
        <end position="948"/>
    </location>
</feature>
<feature type="coiled-coil region" evidence="1">
    <location>
        <begin position="418"/>
        <end position="445"/>
    </location>
</feature>
<accession>A0A081N7F3</accession>
<dbReference type="AlphaFoldDB" id="A0A081N7F3"/>